<evidence type="ECO:0000259" key="3">
    <source>
        <dbReference type="Pfam" id="PF03372"/>
    </source>
</evidence>
<feature type="compositionally biased region" description="Low complexity" evidence="1">
    <location>
        <begin position="684"/>
        <end position="698"/>
    </location>
</feature>
<feature type="domain" description="Endonuclease/exonuclease/phosphatase" evidence="3">
    <location>
        <begin position="353"/>
        <end position="630"/>
    </location>
</feature>
<protein>
    <submittedName>
        <fullName evidence="4">Extracellular nuclease</fullName>
    </submittedName>
</protein>
<dbReference type="CDD" id="cd04486">
    <property type="entry name" value="YhcR_OBF_like"/>
    <property type="match status" value="1"/>
</dbReference>
<dbReference type="Proteomes" id="UP001549111">
    <property type="component" value="Unassembled WGS sequence"/>
</dbReference>
<keyword evidence="5" id="KW-1185">Reference proteome</keyword>
<evidence type="ECO:0000313" key="5">
    <source>
        <dbReference type="Proteomes" id="UP001549111"/>
    </source>
</evidence>
<sequence length="954" mass="100487">MSRRVRTGLRLAWPALLLSAATLPAAAQSAACTASFTAAPAIQGRGAATALAGATVTVQGIVVGDFEGPSPALRGFYLQDEQGDGDAATSDAIFVFNADRDEVSVGQRVRVTGTVSEFQGQTQISAQAGTLVACGSGTVAPVELRLPFASADDAERLEGMLVRLPQTLQVTEHYQLARFGQVLLSSAGRQIQPTQIHPPGAAAQALLQAQQLDRLILDDARNAQNDDPILFARGGLPLSAANTLRGGDSVSGVVGVMTWTWAGASASGNAWRVRPIGALGGTLPAFQPTHARPTGAPQPQGTLRVASFNVLNFFDNVAGCSGGVGGPSLACRGAGSDASGAAAQAAQFAIEYPRQRAKTVAAIGRMNADVVGLIEIENDGHGPGSALQALVDALDAASAPGTWAALDVDTRLGTPNRLGSDAIKVALIYRPARVKPVGRTAVLDSAEFVRGGDARERNRPALAQAFEQGDGARFVVAVNHLKSKGSACDTPDAGDGQGECAQVRRRAAVALRQWLATDPTGTGEADLLVIGDLNAYAREDAVSAFTAQGWTDLIGRDAGGIQATSYVFDGRWGYLDHALASASMAAQVVRAQHWAINADEPAALDYNINFKSAGLQASLYAADEFRSSDHDPVLIDLRLRRERQPAEIGPSAHRASGRSSADAPESGADRTGSSSRCRNRRSPGARPSHAARPASAGPRPRDRSAPTRSAPGDAPAGRGAPGKVAATELHRRDIDRDHQLRPGRGLPAGLVEHPVAQRHDQAAFLGHRNEALGRGRHRAVGQAPAQQRLDAGDAAVAQPALRLIEQPELIGQPVQRLVQGTANVLLLGQTREHRRREQTRLTQPRTLGLVERGIDMAHQRLGAATVLRRHSHADRNRRMQDLAVQIEGPAQLTDQRVCQQQSRIAFLAGIREHDHELVTGQPAQAGRAADLGLEPVRHLAGTAADRLGHVRRCR</sequence>
<dbReference type="PANTHER" id="PTHR42834:SF1">
    <property type="entry name" value="ENDONUCLEASE_EXONUCLEASE_PHOSPHATASE FAMILY PROTEIN (AFU_ORTHOLOGUE AFUA_3G09210)"/>
    <property type="match status" value="1"/>
</dbReference>
<dbReference type="Pfam" id="PF03372">
    <property type="entry name" value="Exo_endo_phos"/>
    <property type="match status" value="1"/>
</dbReference>
<feature type="compositionally biased region" description="Low complexity" evidence="1">
    <location>
        <begin position="710"/>
        <end position="722"/>
    </location>
</feature>
<dbReference type="InterPro" id="IPR005135">
    <property type="entry name" value="Endo/exonuclease/phosphatase"/>
</dbReference>
<evidence type="ECO:0000313" key="4">
    <source>
        <dbReference type="EMBL" id="MET3604292.1"/>
    </source>
</evidence>
<keyword evidence="2" id="KW-0732">Signal</keyword>
<evidence type="ECO:0000256" key="1">
    <source>
        <dbReference type="SAM" id="MobiDB-lite"/>
    </source>
</evidence>
<feature type="region of interest" description="Disordered" evidence="1">
    <location>
        <begin position="641"/>
        <end position="724"/>
    </location>
</feature>
<dbReference type="NCBIfam" id="NF033681">
    <property type="entry name" value="ExeM_NucH_DNase"/>
    <property type="match status" value="1"/>
</dbReference>
<feature type="chain" id="PRO_5045178394" evidence="2">
    <location>
        <begin position="28"/>
        <end position="954"/>
    </location>
</feature>
<name>A0ABV2IQ59_9BURK</name>
<accession>A0ABV2IQ59</accession>
<dbReference type="EMBL" id="JBEPLS010000007">
    <property type="protein sequence ID" value="MET3604292.1"/>
    <property type="molecule type" value="Genomic_DNA"/>
</dbReference>
<evidence type="ECO:0000256" key="2">
    <source>
        <dbReference type="SAM" id="SignalP"/>
    </source>
</evidence>
<gene>
    <name evidence="4" type="ORF">ABIC99_002108</name>
</gene>
<proteinExistence type="predicted"/>
<feature type="signal peptide" evidence="2">
    <location>
        <begin position="1"/>
        <end position="27"/>
    </location>
</feature>
<organism evidence="4 5">
    <name type="scientific">Sphaerotilus sulfidivorans</name>
    <dbReference type="NCBI Taxonomy" id="639200"/>
    <lineage>
        <taxon>Bacteria</taxon>
        <taxon>Pseudomonadati</taxon>
        <taxon>Pseudomonadota</taxon>
        <taxon>Betaproteobacteria</taxon>
        <taxon>Burkholderiales</taxon>
        <taxon>Sphaerotilaceae</taxon>
        <taxon>Sphaerotilus</taxon>
    </lineage>
</organism>
<dbReference type="PANTHER" id="PTHR42834">
    <property type="entry name" value="ENDONUCLEASE/EXONUCLEASE/PHOSPHATASE FAMILY PROTEIN (AFU_ORTHOLOGUE AFUA_3G09210)"/>
    <property type="match status" value="1"/>
</dbReference>
<feature type="region of interest" description="Disordered" evidence="1">
    <location>
        <begin position="729"/>
        <end position="748"/>
    </location>
</feature>
<dbReference type="Gene3D" id="3.60.10.10">
    <property type="entry name" value="Endonuclease/exonuclease/phosphatase"/>
    <property type="match status" value="1"/>
</dbReference>
<feature type="compositionally biased region" description="Basic and acidic residues" evidence="1">
    <location>
        <begin position="729"/>
        <end position="740"/>
    </location>
</feature>
<dbReference type="CDD" id="cd10283">
    <property type="entry name" value="MnuA_DNase1-like"/>
    <property type="match status" value="1"/>
</dbReference>
<dbReference type="InterPro" id="IPR047971">
    <property type="entry name" value="ExeM-like"/>
</dbReference>
<comment type="caution">
    <text evidence="4">The sequence shown here is derived from an EMBL/GenBank/DDBJ whole genome shotgun (WGS) entry which is preliminary data.</text>
</comment>
<dbReference type="SUPFAM" id="SSF56219">
    <property type="entry name" value="DNase I-like"/>
    <property type="match status" value="1"/>
</dbReference>
<reference evidence="4 5" key="1">
    <citation type="submission" date="2024-06" db="EMBL/GenBank/DDBJ databases">
        <title>Genomic Encyclopedia of Type Strains, Phase IV (KMG-IV): sequencing the most valuable type-strain genomes for metagenomic binning, comparative biology and taxonomic classification.</title>
        <authorList>
            <person name="Goeker M."/>
        </authorList>
    </citation>
    <scope>NUCLEOTIDE SEQUENCE [LARGE SCALE GENOMIC DNA]</scope>
    <source>
        <strain evidence="4 5">D-501</strain>
    </source>
</reference>
<dbReference type="InterPro" id="IPR036691">
    <property type="entry name" value="Endo/exonu/phosph_ase_sf"/>
</dbReference>